<feature type="transmembrane region" description="Helical" evidence="6">
    <location>
        <begin position="277"/>
        <end position="296"/>
    </location>
</feature>
<evidence type="ECO:0000256" key="2">
    <source>
        <dbReference type="ARBA" id="ARBA00022475"/>
    </source>
</evidence>
<dbReference type="GO" id="GO:0005886">
    <property type="term" value="C:plasma membrane"/>
    <property type="evidence" value="ECO:0007669"/>
    <property type="project" value="UniProtKB-SubCell"/>
</dbReference>
<dbReference type="AlphaFoldDB" id="A0A1G9I0B9"/>
<dbReference type="STRING" id="380244.SAMN05216298_2948"/>
<keyword evidence="5 6" id="KW-0472">Membrane</keyword>
<gene>
    <name evidence="7" type="ORF">SAMN05216298_2948</name>
</gene>
<dbReference type="CDD" id="cd06173">
    <property type="entry name" value="MFS_MefA_like"/>
    <property type="match status" value="1"/>
</dbReference>
<keyword evidence="3 6" id="KW-0812">Transmembrane</keyword>
<feature type="transmembrane region" description="Helical" evidence="6">
    <location>
        <begin position="90"/>
        <end position="112"/>
    </location>
</feature>
<feature type="transmembrane region" description="Helical" evidence="6">
    <location>
        <begin position="57"/>
        <end position="78"/>
    </location>
</feature>
<keyword evidence="8" id="KW-1185">Reference proteome</keyword>
<dbReference type="InterPro" id="IPR011701">
    <property type="entry name" value="MFS"/>
</dbReference>
<protein>
    <submittedName>
        <fullName evidence="7">MFS transporter, DHA3 family, multidrug efflux protein</fullName>
    </submittedName>
</protein>
<dbReference type="RefSeq" id="WP_091050239.1">
    <property type="nucleotide sequence ID" value="NZ_FNGF01000004.1"/>
</dbReference>
<feature type="transmembrane region" description="Helical" evidence="6">
    <location>
        <begin position="416"/>
        <end position="438"/>
    </location>
</feature>
<evidence type="ECO:0000256" key="6">
    <source>
        <dbReference type="SAM" id="Phobius"/>
    </source>
</evidence>
<evidence type="ECO:0000313" key="8">
    <source>
        <dbReference type="Proteomes" id="UP000198662"/>
    </source>
</evidence>
<dbReference type="PANTHER" id="PTHR23513:SF6">
    <property type="entry name" value="MAJOR FACILITATOR SUPERFAMILY ASSOCIATED DOMAIN-CONTAINING PROTEIN"/>
    <property type="match status" value="1"/>
</dbReference>
<dbReference type="SUPFAM" id="SSF103473">
    <property type="entry name" value="MFS general substrate transporter"/>
    <property type="match status" value="1"/>
</dbReference>
<proteinExistence type="predicted"/>
<dbReference type="PANTHER" id="PTHR23513">
    <property type="entry name" value="INTEGRAL MEMBRANE EFFLUX PROTEIN-RELATED"/>
    <property type="match status" value="1"/>
</dbReference>
<feature type="transmembrane region" description="Helical" evidence="6">
    <location>
        <begin position="303"/>
        <end position="321"/>
    </location>
</feature>
<keyword evidence="4 6" id="KW-1133">Transmembrane helix</keyword>
<feature type="transmembrane region" description="Helical" evidence="6">
    <location>
        <begin position="124"/>
        <end position="154"/>
    </location>
</feature>
<organism evidence="7 8">
    <name type="scientific">Glycomyces sambucus</name>
    <dbReference type="NCBI Taxonomy" id="380244"/>
    <lineage>
        <taxon>Bacteria</taxon>
        <taxon>Bacillati</taxon>
        <taxon>Actinomycetota</taxon>
        <taxon>Actinomycetes</taxon>
        <taxon>Glycomycetales</taxon>
        <taxon>Glycomycetaceae</taxon>
        <taxon>Glycomyces</taxon>
    </lineage>
</organism>
<reference evidence="8" key="1">
    <citation type="submission" date="2016-10" db="EMBL/GenBank/DDBJ databases">
        <authorList>
            <person name="Varghese N."/>
            <person name="Submissions S."/>
        </authorList>
    </citation>
    <scope>NUCLEOTIDE SEQUENCE [LARGE SCALE GENOMIC DNA]</scope>
    <source>
        <strain evidence="8">CGMCC 4.3147</strain>
    </source>
</reference>
<evidence type="ECO:0000256" key="3">
    <source>
        <dbReference type="ARBA" id="ARBA00022692"/>
    </source>
</evidence>
<dbReference type="Pfam" id="PF07690">
    <property type="entry name" value="MFS_1"/>
    <property type="match status" value="1"/>
</dbReference>
<evidence type="ECO:0000313" key="7">
    <source>
        <dbReference type="EMBL" id="SDL18552.1"/>
    </source>
</evidence>
<accession>A0A1G9I0B9</accession>
<sequence>MTEATMDPHSPAPGRAVPPNGFRTFLHVLANTAVANVTTSFLWFALTFWIYVETRNVIATGVIGASYMLFLAVFGMFFGTLVDRFRKKAVMMWATVAALGVFVLDALFFFAAGADRIKDLGAPWFWIFAVVMLAGAVVEQLRGIALSTTVTLLVPQERHANANGMVGTVQGVAMLVTSVLSGLSVGFLGMGWTLVIGITALALTLVHLIPLPIPEERAERSGPVEKWVDVRGGWLAVRAVPGLLALVLFSSLNNLFGGVAMAVMDPYGIDMFGVEGWGFWFAVASTGFIAGGAVVAKWGIGKNPIRTILIVVIVLGAAGAVSTLREWAWLYIAGVWLFMALIPAAEAAEQTVIQRVVPFEKQGRVFGFAMTFEAAAAPITALFIAPLAELLVIPYMRTDDGQRQWEWLLGTGESRGIALLLLIGGVATAAFACVALLAPQYRLLSERYQAAAAKETAEAEEHEKVPA</sequence>
<feature type="transmembrane region" description="Helical" evidence="6">
    <location>
        <begin position="28"/>
        <end position="51"/>
    </location>
</feature>
<keyword evidence="2" id="KW-1003">Cell membrane</keyword>
<dbReference type="Gene3D" id="1.20.1250.20">
    <property type="entry name" value="MFS general substrate transporter like domains"/>
    <property type="match status" value="1"/>
</dbReference>
<dbReference type="GO" id="GO:0022857">
    <property type="term" value="F:transmembrane transporter activity"/>
    <property type="evidence" value="ECO:0007669"/>
    <property type="project" value="InterPro"/>
</dbReference>
<feature type="transmembrane region" description="Helical" evidence="6">
    <location>
        <begin position="234"/>
        <end position="257"/>
    </location>
</feature>
<dbReference type="EMBL" id="FNGF01000004">
    <property type="protein sequence ID" value="SDL18552.1"/>
    <property type="molecule type" value="Genomic_DNA"/>
</dbReference>
<evidence type="ECO:0000256" key="4">
    <source>
        <dbReference type="ARBA" id="ARBA00022989"/>
    </source>
</evidence>
<evidence type="ECO:0000256" key="1">
    <source>
        <dbReference type="ARBA" id="ARBA00004651"/>
    </source>
</evidence>
<feature type="transmembrane region" description="Helical" evidence="6">
    <location>
        <begin position="327"/>
        <end position="345"/>
    </location>
</feature>
<dbReference type="Proteomes" id="UP000198662">
    <property type="component" value="Unassembled WGS sequence"/>
</dbReference>
<feature type="transmembrane region" description="Helical" evidence="6">
    <location>
        <begin position="194"/>
        <end position="213"/>
    </location>
</feature>
<feature type="transmembrane region" description="Helical" evidence="6">
    <location>
        <begin position="365"/>
        <end position="396"/>
    </location>
</feature>
<evidence type="ECO:0000256" key="5">
    <source>
        <dbReference type="ARBA" id="ARBA00023136"/>
    </source>
</evidence>
<name>A0A1G9I0B9_9ACTN</name>
<dbReference type="OrthoDB" id="7441468at2"/>
<comment type="subcellular location">
    <subcellularLocation>
        <location evidence="1">Cell membrane</location>
        <topology evidence="1">Multi-pass membrane protein</topology>
    </subcellularLocation>
</comment>
<dbReference type="InterPro" id="IPR036259">
    <property type="entry name" value="MFS_trans_sf"/>
</dbReference>